<comment type="caution">
    <text evidence="5">The sequence shown here is derived from an EMBL/GenBank/DDBJ whole genome shotgun (WGS) entry which is preliminary data.</text>
</comment>
<comment type="catalytic activity">
    <reaction evidence="4">
        <text>N-terminal L-arginyl-[protein] + L-leucyl-tRNA(Leu) = N-terminal L-leucyl-L-arginyl-[protein] + tRNA(Leu) + H(+)</text>
        <dbReference type="Rhea" id="RHEA:50416"/>
        <dbReference type="Rhea" id="RHEA-COMP:9613"/>
        <dbReference type="Rhea" id="RHEA-COMP:9622"/>
        <dbReference type="Rhea" id="RHEA-COMP:12672"/>
        <dbReference type="Rhea" id="RHEA-COMP:12673"/>
        <dbReference type="ChEBI" id="CHEBI:15378"/>
        <dbReference type="ChEBI" id="CHEBI:64719"/>
        <dbReference type="ChEBI" id="CHEBI:78442"/>
        <dbReference type="ChEBI" id="CHEBI:78494"/>
        <dbReference type="ChEBI" id="CHEBI:133044"/>
        <dbReference type="EC" id="2.3.2.6"/>
    </reaction>
</comment>
<dbReference type="PANTHER" id="PTHR30098">
    <property type="entry name" value="LEUCYL/PHENYLALANYL-TRNA--PROTEIN TRANSFERASE"/>
    <property type="match status" value="1"/>
</dbReference>
<dbReference type="GO" id="GO:0008914">
    <property type="term" value="F:leucyl-tRNA--protein transferase activity"/>
    <property type="evidence" value="ECO:0007669"/>
    <property type="project" value="UniProtKB-EC"/>
</dbReference>
<dbReference type="NCBIfam" id="TIGR00667">
    <property type="entry name" value="aat"/>
    <property type="match status" value="1"/>
</dbReference>
<organism evidence="5 6">
    <name type="scientific">Ponticaulis profundi</name>
    <dbReference type="NCBI Taxonomy" id="2665222"/>
    <lineage>
        <taxon>Bacteria</taxon>
        <taxon>Pseudomonadati</taxon>
        <taxon>Pseudomonadota</taxon>
        <taxon>Alphaproteobacteria</taxon>
        <taxon>Hyphomonadales</taxon>
        <taxon>Hyphomonadaceae</taxon>
        <taxon>Ponticaulis</taxon>
    </lineage>
</organism>
<gene>
    <name evidence="4 5" type="primary">aat</name>
    <name evidence="5" type="ORF">ACFQDM_16970</name>
</gene>
<dbReference type="Proteomes" id="UP001596303">
    <property type="component" value="Unassembled WGS sequence"/>
</dbReference>
<accession>A0ABW1SER3</accession>
<dbReference type="EMBL" id="JBHSSW010000066">
    <property type="protein sequence ID" value="MFC6199773.1"/>
    <property type="molecule type" value="Genomic_DNA"/>
</dbReference>
<name>A0ABW1SER3_9PROT</name>
<dbReference type="PANTHER" id="PTHR30098:SF2">
    <property type="entry name" value="LEUCYL_PHENYLALANYL-TRNA--PROTEIN TRANSFERASE"/>
    <property type="match status" value="1"/>
</dbReference>
<dbReference type="EC" id="2.3.2.6" evidence="4"/>
<comment type="subcellular location">
    <subcellularLocation>
        <location evidence="4">Cytoplasm</location>
    </subcellularLocation>
</comment>
<dbReference type="Gene3D" id="3.40.630.70">
    <property type="entry name" value="Leucyl/phenylalanyl-tRNA-protein transferase, C-terminal domain"/>
    <property type="match status" value="1"/>
</dbReference>
<protein>
    <recommendedName>
        <fullName evidence="4">Leucyl/phenylalanyl-tRNA--protein transferase</fullName>
        <ecNumber evidence="4">2.3.2.6</ecNumber>
    </recommendedName>
    <alternativeName>
        <fullName evidence="4">L/F-transferase</fullName>
    </alternativeName>
    <alternativeName>
        <fullName evidence="4">Leucyltransferase</fullName>
    </alternativeName>
    <alternativeName>
        <fullName evidence="4">Phenyalanyltransferase</fullName>
    </alternativeName>
</protein>
<comment type="similarity">
    <text evidence="4">Belongs to the L/F-transferase family.</text>
</comment>
<comment type="function">
    <text evidence="4">Functions in the N-end rule pathway of protein degradation where it conjugates Leu, Phe and, less efficiently, Met from aminoacyl-tRNAs to the N-termini of proteins containing an N-terminal arginine or lysine.</text>
</comment>
<dbReference type="SUPFAM" id="SSF55729">
    <property type="entry name" value="Acyl-CoA N-acyltransferases (Nat)"/>
    <property type="match status" value="1"/>
</dbReference>
<reference evidence="6" key="1">
    <citation type="journal article" date="2019" name="Int. J. Syst. Evol. Microbiol.">
        <title>The Global Catalogue of Microorganisms (GCM) 10K type strain sequencing project: providing services to taxonomists for standard genome sequencing and annotation.</title>
        <authorList>
            <consortium name="The Broad Institute Genomics Platform"/>
            <consortium name="The Broad Institute Genome Sequencing Center for Infectious Disease"/>
            <person name="Wu L."/>
            <person name="Ma J."/>
        </authorList>
    </citation>
    <scope>NUCLEOTIDE SEQUENCE [LARGE SCALE GENOMIC DNA]</scope>
    <source>
        <strain evidence="6">CGMCC-1.15741</strain>
    </source>
</reference>
<keyword evidence="2 4" id="KW-0808">Transferase</keyword>
<dbReference type="InterPro" id="IPR004616">
    <property type="entry name" value="Leu/Phe-tRNA_Trfase"/>
</dbReference>
<sequence length="221" mass="25299">MRPEFDAEDLLNCYRQGIFPMAEDKDDPDLFLVDPEIRGVLPLEGFHIPRKLRKVIRSEPFEIRTDTAFSRVMEACAASTKDRPSTWINSTILNLYSDLYRLGYAHSVECWQENKLVGGLYGVAVNGAFFGESMFSRVTNASKVALVYLVDRLIYGGYRLLDAQFYNPHLEQFGIIEMPRRDFHHLLYQALRRHASFGAYDSLSSEERSGASVVQRITQTS</sequence>
<evidence type="ECO:0000313" key="6">
    <source>
        <dbReference type="Proteomes" id="UP001596303"/>
    </source>
</evidence>
<dbReference type="RefSeq" id="WP_377381202.1">
    <property type="nucleotide sequence ID" value="NZ_JBHSSW010000066.1"/>
</dbReference>
<evidence type="ECO:0000256" key="4">
    <source>
        <dbReference type="HAMAP-Rule" id="MF_00688"/>
    </source>
</evidence>
<dbReference type="HAMAP" id="MF_00688">
    <property type="entry name" value="Leu_Phe_trans"/>
    <property type="match status" value="1"/>
</dbReference>
<evidence type="ECO:0000256" key="1">
    <source>
        <dbReference type="ARBA" id="ARBA00022490"/>
    </source>
</evidence>
<evidence type="ECO:0000256" key="3">
    <source>
        <dbReference type="ARBA" id="ARBA00023315"/>
    </source>
</evidence>
<keyword evidence="6" id="KW-1185">Reference proteome</keyword>
<dbReference type="InterPro" id="IPR016181">
    <property type="entry name" value="Acyl_CoA_acyltransferase"/>
</dbReference>
<dbReference type="InterPro" id="IPR042203">
    <property type="entry name" value="Leu/Phe-tRNA_Trfase_C"/>
</dbReference>
<keyword evidence="1 4" id="KW-0963">Cytoplasm</keyword>
<comment type="catalytic activity">
    <reaction evidence="4">
        <text>L-phenylalanyl-tRNA(Phe) + an N-terminal L-alpha-aminoacyl-[protein] = an N-terminal L-phenylalanyl-L-alpha-aminoacyl-[protein] + tRNA(Phe)</text>
        <dbReference type="Rhea" id="RHEA:43632"/>
        <dbReference type="Rhea" id="RHEA-COMP:9668"/>
        <dbReference type="Rhea" id="RHEA-COMP:9699"/>
        <dbReference type="Rhea" id="RHEA-COMP:10636"/>
        <dbReference type="Rhea" id="RHEA-COMP:10637"/>
        <dbReference type="ChEBI" id="CHEBI:78442"/>
        <dbReference type="ChEBI" id="CHEBI:78531"/>
        <dbReference type="ChEBI" id="CHEBI:78597"/>
        <dbReference type="ChEBI" id="CHEBI:83561"/>
        <dbReference type="EC" id="2.3.2.6"/>
    </reaction>
</comment>
<keyword evidence="3 4" id="KW-0012">Acyltransferase</keyword>
<comment type="catalytic activity">
    <reaction evidence="4">
        <text>N-terminal L-lysyl-[protein] + L-leucyl-tRNA(Leu) = N-terminal L-leucyl-L-lysyl-[protein] + tRNA(Leu) + H(+)</text>
        <dbReference type="Rhea" id="RHEA:12340"/>
        <dbReference type="Rhea" id="RHEA-COMP:9613"/>
        <dbReference type="Rhea" id="RHEA-COMP:9622"/>
        <dbReference type="Rhea" id="RHEA-COMP:12670"/>
        <dbReference type="Rhea" id="RHEA-COMP:12671"/>
        <dbReference type="ChEBI" id="CHEBI:15378"/>
        <dbReference type="ChEBI" id="CHEBI:65249"/>
        <dbReference type="ChEBI" id="CHEBI:78442"/>
        <dbReference type="ChEBI" id="CHEBI:78494"/>
        <dbReference type="ChEBI" id="CHEBI:133043"/>
        <dbReference type="EC" id="2.3.2.6"/>
    </reaction>
</comment>
<proteinExistence type="inferred from homology"/>
<evidence type="ECO:0000256" key="2">
    <source>
        <dbReference type="ARBA" id="ARBA00022679"/>
    </source>
</evidence>
<evidence type="ECO:0000313" key="5">
    <source>
        <dbReference type="EMBL" id="MFC6199773.1"/>
    </source>
</evidence>
<dbReference type="Pfam" id="PF03588">
    <property type="entry name" value="Leu_Phe_trans"/>
    <property type="match status" value="1"/>
</dbReference>